<reference evidence="2 3" key="1">
    <citation type="submission" date="2019-05" db="EMBL/GenBank/DDBJ databases">
        <title>Another draft genome of Portunus trituberculatus and its Hox gene families provides insights of decapod evolution.</title>
        <authorList>
            <person name="Jeong J.-H."/>
            <person name="Song I."/>
            <person name="Kim S."/>
            <person name="Choi T."/>
            <person name="Kim D."/>
            <person name="Ryu S."/>
            <person name="Kim W."/>
        </authorList>
    </citation>
    <scope>NUCLEOTIDE SEQUENCE [LARGE SCALE GENOMIC DNA]</scope>
    <source>
        <tissue evidence="2">Muscle</tissue>
    </source>
</reference>
<organism evidence="2 3">
    <name type="scientific">Portunus trituberculatus</name>
    <name type="common">Swimming crab</name>
    <name type="synonym">Neptunus trituberculatus</name>
    <dbReference type="NCBI Taxonomy" id="210409"/>
    <lineage>
        <taxon>Eukaryota</taxon>
        <taxon>Metazoa</taxon>
        <taxon>Ecdysozoa</taxon>
        <taxon>Arthropoda</taxon>
        <taxon>Crustacea</taxon>
        <taxon>Multicrustacea</taxon>
        <taxon>Malacostraca</taxon>
        <taxon>Eumalacostraca</taxon>
        <taxon>Eucarida</taxon>
        <taxon>Decapoda</taxon>
        <taxon>Pleocyemata</taxon>
        <taxon>Brachyura</taxon>
        <taxon>Eubrachyura</taxon>
        <taxon>Portunoidea</taxon>
        <taxon>Portunidae</taxon>
        <taxon>Portuninae</taxon>
        <taxon>Portunus</taxon>
    </lineage>
</organism>
<evidence type="ECO:0000313" key="3">
    <source>
        <dbReference type="Proteomes" id="UP000324222"/>
    </source>
</evidence>
<proteinExistence type="predicted"/>
<evidence type="ECO:0000313" key="2">
    <source>
        <dbReference type="EMBL" id="MPC83189.1"/>
    </source>
</evidence>
<protein>
    <submittedName>
        <fullName evidence="2">Uncharacterized protein</fullName>
    </submittedName>
</protein>
<dbReference type="InterPro" id="IPR012340">
    <property type="entry name" value="NA-bd_OB-fold"/>
</dbReference>
<accession>A0A5B7IMI0</accession>
<keyword evidence="3" id="KW-1185">Reference proteome</keyword>
<name>A0A5B7IMI0_PORTR</name>
<sequence>MRGASTSLEIATEQHQSRIKWYNHKRGFGFITGSGSGQPPSPVEPPLTDEGWVTQKKKNKKNSAPKLPVAVEPTPQSS</sequence>
<dbReference type="Proteomes" id="UP000324222">
    <property type="component" value="Unassembled WGS sequence"/>
</dbReference>
<feature type="region of interest" description="Disordered" evidence="1">
    <location>
        <begin position="31"/>
        <end position="78"/>
    </location>
</feature>
<comment type="caution">
    <text evidence="2">The sequence shown here is derived from an EMBL/GenBank/DDBJ whole genome shotgun (WGS) entry which is preliminary data.</text>
</comment>
<dbReference type="Gene3D" id="2.40.50.140">
    <property type="entry name" value="Nucleic acid-binding proteins"/>
    <property type="match status" value="1"/>
</dbReference>
<evidence type="ECO:0000256" key="1">
    <source>
        <dbReference type="SAM" id="MobiDB-lite"/>
    </source>
</evidence>
<dbReference type="AlphaFoldDB" id="A0A5B7IMI0"/>
<dbReference type="EMBL" id="VSRR010061827">
    <property type="protein sequence ID" value="MPC83189.1"/>
    <property type="molecule type" value="Genomic_DNA"/>
</dbReference>
<gene>
    <name evidence="2" type="ORF">E2C01_077891</name>
</gene>